<reference evidence="2 3" key="1">
    <citation type="submission" date="2020-07" db="EMBL/GenBank/DDBJ databases">
        <title>Comparative genomics of pyrophilous fungi reveals a link between fire events and developmental genes.</title>
        <authorList>
            <consortium name="DOE Joint Genome Institute"/>
            <person name="Steindorff A.S."/>
            <person name="Carver A."/>
            <person name="Calhoun S."/>
            <person name="Stillman K."/>
            <person name="Liu H."/>
            <person name="Lipzen A."/>
            <person name="Pangilinan J."/>
            <person name="Labutti K."/>
            <person name="Bruns T.D."/>
            <person name="Grigoriev I.V."/>
        </authorList>
    </citation>
    <scope>NUCLEOTIDE SEQUENCE [LARGE SCALE GENOMIC DNA]</scope>
    <source>
        <strain evidence="2 3">CBS 144469</strain>
    </source>
</reference>
<proteinExistence type="predicted"/>
<feature type="signal peptide" evidence="1">
    <location>
        <begin position="1"/>
        <end position="22"/>
    </location>
</feature>
<evidence type="ECO:0000256" key="1">
    <source>
        <dbReference type="SAM" id="SignalP"/>
    </source>
</evidence>
<dbReference type="Proteomes" id="UP000521943">
    <property type="component" value="Unassembled WGS sequence"/>
</dbReference>
<dbReference type="EMBL" id="JACGCI010000113">
    <property type="protein sequence ID" value="KAF6744873.1"/>
    <property type="molecule type" value="Genomic_DNA"/>
</dbReference>
<evidence type="ECO:0000313" key="2">
    <source>
        <dbReference type="EMBL" id="KAF6744873.1"/>
    </source>
</evidence>
<name>A0A8H6LUZ5_9AGAR</name>
<dbReference type="PANTHER" id="PTHR37487">
    <property type="entry name" value="CHROMOSOME 1, WHOLE GENOME SHOTGUN SEQUENCE"/>
    <property type="match status" value="1"/>
</dbReference>
<organism evidence="2 3">
    <name type="scientific">Ephemerocybe angulata</name>
    <dbReference type="NCBI Taxonomy" id="980116"/>
    <lineage>
        <taxon>Eukaryota</taxon>
        <taxon>Fungi</taxon>
        <taxon>Dikarya</taxon>
        <taxon>Basidiomycota</taxon>
        <taxon>Agaricomycotina</taxon>
        <taxon>Agaricomycetes</taxon>
        <taxon>Agaricomycetidae</taxon>
        <taxon>Agaricales</taxon>
        <taxon>Agaricineae</taxon>
        <taxon>Psathyrellaceae</taxon>
        <taxon>Ephemerocybe</taxon>
    </lineage>
</organism>
<dbReference type="PANTHER" id="PTHR37487:SF2">
    <property type="entry name" value="EXPRESSED PROTEIN"/>
    <property type="match status" value="1"/>
</dbReference>
<dbReference type="AlphaFoldDB" id="A0A8H6LUZ5"/>
<protein>
    <submittedName>
        <fullName evidence="2">Uncharacterized protein</fullName>
    </submittedName>
</protein>
<evidence type="ECO:0000313" key="3">
    <source>
        <dbReference type="Proteomes" id="UP000521943"/>
    </source>
</evidence>
<feature type="chain" id="PRO_5034287651" evidence="1">
    <location>
        <begin position="23"/>
        <end position="145"/>
    </location>
</feature>
<comment type="caution">
    <text evidence="2">The sequence shown here is derived from an EMBL/GenBank/DDBJ whole genome shotgun (WGS) entry which is preliminary data.</text>
</comment>
<dbReference type="OrthoDB" id="3362246at2759"/>
<accession>A0A8H6LUZ5</accession>
<sequence length="145" mass="15068">MQFRSTFELVATLSAIAAAALAAPATEPLSINTPVSVVSCGSSVLSYTGGVPPYILFAVKAGTPIPELFFIAGPTTDTSATWSPVAYPAGQQAFYQVEDSVGTKAVTATFTVLPGEDESCLEVRGLEMGEVEFNFVSFGSPVCQC</sequence>
<keyword evidence="3" id="KW-1185">Reference proteome</keyword>
<gene>
    <name evidence="2" type="ORF">DFP72DRAFT_927528</name>
</gene>
<keyword evidence="1" id="KW-0732">Signal</keyword>